<organism evidence="1 2">
    <name type="scientific">Kickxella alabastrina</name>
    <dbReference type="NCBI Taxonomy" id="61397"/>
    <lineage>
        <taxon>Eukaryota</taxon>
        <taxon>Fungi</taxon>
        <taxon>Fungi incertae sedis</taxon>
        <taxon>Zoopagomycota</taxon>
        <taxon>Kickxellomycotina</taxon>
        <taxon>Kickxellomycetes</taxon>
        <taxon>Kickxellales</taxon>
        <taxon>Kickxellaceae</taxon>
        <taxon>Kickxella</taxon>
    </lineage>
</organism>
<accession>A0ACC1IFG1</accession>
<keyword evidence="2" id="KW-1185">Reference proteome</keyword>
<dbReference type="EC" id="2.7.11.1" evidence="1"/>
<dbReference type="EMBL" id="JANBPG010001273">
    <property type="protein sequence ID" value="KAJ1890811.1"/>
    <property type="molecule type" value="Genomic_DNA"/>
</dbReference>
<keyword evidence="1" id="KW-0808">Transferase</keyword>
<reference evidence="1" key="1">
    <citation type="submission" date="2022-07" db="EMBL/GenBank/DDBJ databases">
        <title>Phylogenomic reconstructions and comparative analyses of Kickxellomycotina fungi.</title>
        <authorList>
            <person name="Reynolds N.K."/>
            <person name="Stajich J.E."/>
            <person name="Barry K."/>
            <person name="Grigoriev I.V."/>
            <person name="Crous P."/>
            <person name="Smith M.E."/>
        </authorList>
    </citation>
    <scope>NUCLEOTIDE SEQUENCE</scope>
    <source>
        <strain evidence="1">Benny 63K</strain>
    </source>
</reference>
<proteinExistence type="predicted"/>
<name>A0ACC1IFG1_9FUNG</name>
<sequence length="1332" mass="144391">MTDLLLPSTADNPSNADAIIFDGGTSLSPRLEFSINLDMIKERQAATETFILGQTGSNNSMLPAQELQQRSQLPRRRTLRHLISTHVRKASDNSATPAPSARRLDGDRKPNMSAGKTAAAYKADSRQQQDDAGVDRALPSFRLPMWNLPSPIASFGPDLDWSAVSAAADSSVLPVVHRVDKPDSIEENTVEITDIPVSNEFALADISSEIKDPAIEEVAEFVSAPALASSPQQQSASAIKYVSTHIVDCKTQQQTAPQGLRRLKSLKSLIKKRNPSSDMPNQSAGDAKGAFDPQEYRPVSRKPISRRWSIGHQFYSGLEPSTGNAPANASAVSVATPAAENPVGKPPRRGRSLMFKPLLNVTAVGALIDTIGKTKPAAGGNSINNSDNSKTTPEARPDGSNALAAQQGPHRRILGSLRRAAANAGNASSARARTSSKQGHQLIIKPEAIEDCIDVDEGEHAQPQSHGICPIESTQPNDNTGDKNSGTAVKRSDALRHVKRRAGTLNLGQRNPIRVDKLKHAPSADKTPGTTANRAPTVSSLTVDYTSAATAVPGYVPIAVSLRSSRSRQFMLNTPLGEFEVQRTLGQGSYGKVKLMRSALTHEQFAVKIIKRYPAHKHRRGHHEYRKAKTLDRRVVREANLAAILGQLHPHIVPLHDFRVTDTHFYLFYAYVNGVTLAERVGCSGLGEAEARAVFKPVVETIAFCHQYSVIHRDIKLENVLIDYADETENAWPLLRSRNNSSQALSSQRSLVPGSTHMAETVAGGNGNGNGDHNATSGERSSSRCRLNSSKPAETCDQAQDYRTASVFDGRVKIIDFGLANFFDGTSLMETFCGSLPYTAPEILRGDAYVGPEIDVWSLGVLLYVMLTGQFPFEDPAQAKNFDKIMAGDFSLKPSMSRELQDLLLRMLEPNAKRRITMKAILHHSWLQTDRVPVPGTCCAHHQFPIVDAIHDRRTLLLPGPAVSPLVAREVATCLDRSLDEVTRILEAAMASGRPQSNGQVAASASASAFAFASASASATATGSAQVQQWPSALQDFYASSSMVQVPNSPVVSVYALVLQQIGMRRYYLELPATDECTMKGMSSSSTNNKITGRASTMSSSSQLTGGGGGLRDLVADAYSMSVDPLLSASEKPRTLVNRLTLQIENFVSMTSNLISSGNTPLPVQSQPLPSAIKIKSARALMAHEISQSVIAPPMYVQPLSAGKSMPSLQSDTRDQKSIFGGSLKRMRSRHRNSIQDDHLRIRCIGALEHSDSRIMLPNELAADSAEHVLGLLATLLKLHEIVHTFVETRRMPVRHAFDSSTFSLKTMAAMMASAYPPQQQQNNQQQQLLTT</sequence>
<gene>
    <name evidence="1" type="primary">KIN2_2</name>
    <name evidence="1" type="ORF">LPJ66_007263</name>
</gene>
<evidence type="ECO:0000313" key="2">
    <source>
        <dbReference type="Proteomes" id="UP001150581"/>
    </source>
</evidence>
<evidence type="ECO:0000313" key="1">
    <source>
        <dbReference type="EMBL" id="KAJ1890811.1"/>
    </source>
</evidence>
<comment type="caution">
    <text evidence="1">The sequence shown here is derived from an EMBL/GenBank/DDBJ whole genome shotgun (WGS) entry which is preliminary data.</text>
</comment>
<keyword evidence="1" id="KW-0418">Kinase</keyword>
<protein>
    <submittedName>
        <fullName evidence="1">Serine/threonine-protein kinase</fullName>
        <ecNumber evidence="1">2.7.11.1</ecNumber>
    </submittedName>
</protein>
<dbReference type="Proteomes" id="UP001150581">
    <property type="component" value="Unassembled WGS sequence"/>
</dbReference>